<dbReference type="InterPro" id="IPR025110">
    <property type="entry name" value="AMP-bd_C"/>
</dbReference>
<keyword evidence="4" id="KW-1185">Reference proteome</keyword>
<dbReference type="InterPro" id="IPR020845">
    <property type="entry name" value="AMP-binding_CS"/>
</dbReference>
<name>A0AA88YEI9_PINIB</name>
<dbReference type="Gene3D" id="3.30.300.30">
    <property type="match status" value="1"/>
</dbReference>
<evidence type="ECO:0000259" key="2">
    <source>
        <dbReference type="Pfam" id="PF13193"/>
    </source>
</evidence>
<feature type="domain" description="AMP-dependent synthetase/ligase" evidence="1">
    <location>
        <begin position="31"/>
        <end position="411"/>
    </location>
</feature>
<sequence>MESLEKKQYSYVSKPKSQPYIYDTIVGIFLKNADKYPGREIFIYCDIDGNRETITYGELKKRSFLFAGYLISKGIEKGDHVALFGPNSIEYVIAELGIIIAGGISVHLAVSITDTSDIITIFRETKCTAFLIDPGQKGQFVDSVTQLLSFCQEKRSSPDAETSDFLVVLLRDMDGAENFPTMKTALEINKSHVTFPELYPEDICIVFTTSGSTGRPKMVPHSHFAMINPPMPTDGEEPIENVFYNDRPFGWLGGSPLLSLLQGQPRVFTDASVAIAGGNMEKVWKIIKSEKCTGAILMPYFLCDLISKKDDYKDPFKLKFIFTGGQIMESYYAQVIGVYTEAMMMGYGSTEVLFVSMHEPIKEGDCLETGRVGTIGEGVQLKIVDYGGRITHKGQSGEICVKSELVFNGYYENDEATKATFLPGGWMRTGDIGYIKEDNSIVVEGRVKDVISRGTRKVMPHGVEDVISEMKGILHVVVVAVPDKRLYEEVCACFVVKDGFTVSEKDVERFCSTKMLKSATLDGLGDIPTYYLKFENFPCLASGKPNKTSIKLSAIEKLNLEM</sequence>
<dbReference type="SUPFAM" id="SSF56801">
    <property type="entry name" value="Acetyl-CoA synthetase-like"/>
    <property type="match status" value="1"/>
</dbReference>
<dbReference type="Pfam" id="PF13193">
    <property type="entry name" value="AMP-binding_C"/>
    <property type="match status" value="1"/>
</dbReference>
<dbReference type="PANTHER" id="PTHR42814:SF3">
    <property type="entry name" value="BETA-N-ACETYLHEXOSAMINIDASE"/>
    <property type="match status" value="1"/>
</dbReference>
<dbReference type="InterPro" id="IPR045851">
    <property type="entry name" value="AMP-bd_C_sf"/>
</dbReference>
<accession>A0AA88YEI9</accession>
<dbReference type="EMBL" id="VSWD01000008">
    <property type="protein sequence ID" value="KAK3095106.1"/>
    <property type="molecule type" value="Genomic_DNA"/>
</dbReference>
<dbReference type="InterPro" id="IPR042099">
    <property type="entry name" value="ANL_N_sf"/>
</dbReference>
<proteinExistence type="predicted"/>
<dbReference type="PROSITE" id="PS00455">
    <property type="entry name" value="AMP_BINDING"/>
    <property type="match status" value="1"/>
</dbReference>
<dbReference type="Proteomes" id="UP001186944">
    <property type="component" value="Unassembled WGS sequence"/>
</dbReference>
<evidence type="ECO:0000259" key="1">
    <source>
        <dbReference type="Pfam" id="PF00501"/>
    </source>
</evidence>
<comment type="caution">
    <text evidence="3">The sequence shown here is derived from an EMBL/GenBank/DDBJ whole genome shotgun (WGS) entry which is preliminary data.</text>
</comment>
<protein>
    <submittedName>
        <fullName evidence="3">Uncharacterized protein</fullName>
    </submittedName>
</protein>
<gene>
    <name evidence="3" type="ORF">FSP39_010380</name>
</gene>
<dbReference type="InterPro" id="IPR000873">
    <property type="entry name" value="AMP-dep_synth/lig_dom"/>
</dbReference>
<organism evidence="3 4">
    <name type="scientific">Pinctada imbricata</name>
    <name type="common">Atlantic pearl-oyster</name>
    <name type="synonym">Pinctada martensii</name>
    <dbReference type="NCBI Taxonomy" id="66713"/>
    <lineage>
        <taxon>Eukaryota</taxon>
        <taxon>Metazoa</taxon>
        <taxon>Spiralia</taxon>
        <taxon>Lophotrochozoa</taxon>
        <taxon>Mollusca</taxon>
        <taxon>Bivalvia</taxon>
        <taxon>Autobranchia</taxon>
        <taxon>Pteriomorphia</taxon>
        <taxon>Pterioida</taxon>
        <taxon>Pterioidea</taxon>
        <taxon>Pteriidae</taxon>
        <taxon>Pinctada</taxon>
    </lineage>
</organism>
<evidence type="ECO:0000313" key="3">
    <source>
        <dbReference type="EMBL" id="KAK3095106.1"/>
    </source>
</evidence>
<feature type="domain" description="AMP-binding enzyme C-terminal" evidence="2">
    <location>
        <begin position="463"/>
        <end position="516"/>
    </location>
</feature>
<dbReference type="Gene3D" id="3.40.50.12780">
    <property type="entry name" value="N-terminal domain of ligase-like"/>
    <property type="match status" value="1"/>
</dbReference>
<reference evidence="3" key="1">
    <citation type="submission" date="2019-08" db="EMBL/GenBank/DDBJ databases">
        <title>The improved chromosome-level genome for the pearl oyster Pinctada fucata martensii using PacBio sequencing and Hi-C.</title>
        <authorList>
            <person name="Zheng Z."/>
        </authorList>
    </citation>
    <scope>NUCLEOTIDE SEQUENCE</scope>
    <source>
        <strain evidence="3">ZZ-2019</strain>
        <tissue evidence="3">Adductor muscle</tissue>
    </source>
</reference>
<dbReference type="AlphaFoldDB" id="A0AA88YEI9"/>
<evidence type="ECO:0000313" key="4">
    <source>
        <dbReference type="Proteomes" id="UP001186944"/>
    </source>
</evidence>
<dbReference type="PANTHER" id="PTHR42814">
    <property type="entry name" value="AMP-BINDING DOMAIN-CONTAINING PROTEIN"/>
    <property type="match status" value="1"/>
</dbReference>
<dbReference type="Pfam" id="PF00501">
    <property type="entry name" value="AMP-binding"/>
    <property type="match status" value="1"/>
</dbReference>